<dbReference type="GO" id="GO:0016491">
    <property type="term" value="F:oxidoreductase activity"/>
    <property type="evidence" value="ECO:0007669"/>
    <property type="project" value="UniProtKB-KW"/>
</dbReference>
<keyword evidence="2" id="KW-0560">Oxidoreductase</keyword>
<keyword evidence="4" id="KW-1185">Reference proteome</keyword>
<reference evidence="3 4" key="1">
    <citation type="submission" date="2017-05" db="EMBL/GenBank/DDBJ databases">
        <title>Biotechnological potential of actinobacteria isolated from South African environments.</title>
        <authorList>
            <person name="Le Roes-Hill M."/>
            <person name="Prins A."/>
            <person name="Durrell K.A."/>
        </authorList>
    </citation>
    <scope>NUCLEOTIDE SEQUENCE [LARGE SCALE GENOMIC DNA]</scope>
    <source>
        <strain evidence="3">M26</strain>
    </source>
</reference>
<comment type="caution">
    <text evidence="3">The sequence shown here is derived from an EMBL/GenBank/DDBJ whole genome shotgun (WGS) entry which is preliminary data.</text>
</comment>
<comment type="similarity">
    <text evidence="1">Belongs to the short-chain dehydrogenases/reductases (SDR) family.</text>
</comment>
<dbReference type="Pfam" id="PF13561">
    <property type="entry name" value="adh_short_C2"/>
    <property type="match status" value="1"/>
</dbReference>
<dbReference type="InterPro" id="IPR002347">
    <property type="entry name" value="SDR_fam"/>
</dbReference>
<dbReference type="InterPro" id="IPR036291">
    <property type="entry name" value="NAD(P)-bd_dom_sf"/>
</dbReference>
<dbReference type="CDD" id="cd05233">
    <property type="entry name" value="SDR_c"/>
    <property type="match status" value="1"/>
</dbReference>
<proteinExistence type="inferred from homology"/>
<dbReference type="FunFam" id="3.40.50.720:FF:000084">
    <property type="entry name" value="Short-chain dehydrogenase reductase"/>
    <property type="match status" value="1"/>
</dbReference>
<dbReference type="PANTHER" id="PTHR43477">
    <property type="entry name" value="DIHYDROANTICAPSIN 7-DEHYDROGENASE"/>
    <property type="match status" value="1"/>
</dbReference>
<name>A0A243RVV4_9ACTN</name>
<evidence type="ECO:0000256" key="1">
    <source>
        <dbReference type="ARBA" id="ARBA00006484"/>
    </source>
</evidence>
<organism evidence="3 4">
    <name type="scientific">Streptosporangium minutum</name>
    <dbReference type="NCBI Taxonomy" id="569862"/>
    <lineage>
        <taxon>Bacteria</taxon>
        <taxon>Bacillati</taxon>
        <taxon>Actinomycetota</taxon>
        <taxon>Actinomycetes</taxon>
        <taxon>Streptosporangiales</taxon>
        <taxon>Streptosporangiaceae</taxon>
        <taxon>Streptosporangium</taxon>
    </lineage>
</organism>
<evidence type="ECO:0000256" key="2">
    <source>
        <dbReference type="ARBA" id="ARBA00023002"/>
    </source>
</evidence>
<dbReference type="PRINTS" id="PR00081">
    <property type="entry name" value="GDHRDH"/>
</dbReference>
<dbReference type="AlphaFoldDB" id="A0A243RVV4"/>
<dbReference type="EMBL" id="NGFP01000009">
    <property type="protein sequence ID" value="OUC99291.1"/>
    <property type="molecule type" value="Genomic_DNA"/>
</dbReference>
<dbReference type="PRINTS" id="PR00080">
    <property type="entry name" value="SDRFAMILY"/>
</dbReference>
<accession>A0A243RVV4</accession>
<evidence type="ECO:0000313" key="3">
    <source>
        <dbReference type="EMBL" id="OUC99291.1"/>
    </source>
</evidence>
<dbReference type="Proteomes" id="UP000194761">
    <property type="component" value="Unassembled WGS sequence"/>
</dbReference>
<sequence>MNGRLVGRRVLVVGAGTRPSPDPEPPIGNGRAIAVEAARQGATVICADVDEDAAAETAGWIGREGGKAEVITVDLADGDACEALAGRAGAVDGIVLNAAIGAGLALAGTSAADWDQVFAVNLRGHFLVCKGALPLLGSGGSIVFIGSVAGLRPGSLIPAYDASKAGLVGLARHVALEGAGRGIRANMVAPGLIDTPLGRDAARLWEHRGQVMIPMGRQGTAWEVAKVTAFLLSDEAGYVTGQTLAVDGGLTLL</sequence>
<dbReference type="SUPFAM" id="SSF51735">
    <property type="entry name" value="NAD(P)-binding Rossmann-fold domains"/>
    <property type="match status" value="1"/>
</dbReference>
<dbReference type="RefSeq" id="WP_086567996.1">
    <property type="nucleotide sequence ID" value="NZ_NGFP01000009.1"/>
</dbReference>
<protein>
    <submittedName>
        <fullName evidence="3">Oxidoreductase</fullName>
    </submittedName>
</protein>
<gene>
    <name evidence="3" type="ORF">CA984_03530</name>
</gene>
<dbReference type="PANTHER" id="PTHR43477:SF1">
    <property type="entry name" value="DIHYDROANTICAPSIN 7-DEHYDROGENASE"/>
    <property type="match status" value="1"/>
</dbReference>
<dbReference type="InterPro" id="IPR051122">
    <property type="entry name" value="SDR_DHRS6-like"/>
</dbReference>
<evidence type="ECO:0000313" key="4">
    <source>
        <dbReference type="Proteomes" id="UP000194761"/>
    </source>
</evidence>
<dbReference type="Gene3D" id="3.40.50.720">
    <property type="entry name" value="NAD(P)-binding Rossmann-like Domain"/>
    <property type="match status" value="1"/>
</dbReference>